<evidence type="ECO:0000256" key="4">
    <source>
        <dbReference type="ARBA" id="ARBA00018339"/>
    </source>
</evidence>
<evidence type="ECO:0000256" key="2">
    <source>
        <dbReference type="ARBA" id="ARBA00004642"/>
    </source>
</evidence>
<reference evidence="8 9" key="1">
    <citation type="submission" date="2018-07" db="EMBL/GenBank/DDBJ databases">
        <title>The complete nuclear genome of the prasinophyte Chloropicon primus (CCMP1205).</title>
        <authorList>
            <person name="Pombert J.-F."/>
            <person name="Otis C."/>
            <person name="Turmel M."/>
            <person name="Lemieux C."/>
        </authorList>
    </citation>
    <scope>NUCLEOTIDE SEQUENCE [LARGE SCALE GENOMIC DNA]</scope>
    <source>
        <strain evidence="8 9">CCMP1205</strain>
    </source>
</reference>
<feature type="region of interest" description="Disordered" evidence="7">
    <location>
        <begin position="226"/>
        <end position="266"/>
    </location>
</feature>
<dbReference type="EMBL" id="CP031043">
    <property type="protein sequence ID" value="QDZ23519.1"/>
    <property type="molecule type" value="Genomic_DNA"/>
</dbReference>
<dbReference type="GO" id="GO:0000027">
    <property type="term" value="P:ribosomal large subunit assembly"/>
    <property type="evidence" value="ECO:0007669"/>
    <property type="project" value="TreeGrafter"/>
</dbReference>
<dbReference type="PANTHER" id="PTHR14211:SF7">
    <property type="entry name" value="RIBOSOME BIOGENESIS PROTEIN NOP53"/>
    <property type="match status" value="1"/>
</dbReference>
<dbReference type="GO" id="GO:0006364">
    <property type="term" value="P:rRNA processing"/>
    <property type="evidence" value="ECO:0007669"/>
    <property type="project" value="TreeGrafter"/>
</dbReference>
<evidence type="ECO:0000256" key="3">
    <source>
        <dbReference type="ARBA" id="ARBA00008838"/>
    </source>
</evidence>
<feature type="compositionally biased region" description="Basic and acidic residues" evidence="7">
    <location>
        <begin position="226"/>
        <end position="247"/>
    </location>
</feature>
<keyword evidence="6" id="KW-0539">Nucleus</keyword>
<dbReference type="OrthoDB" id="5072at2759"/>
<evidence type="ECO:0000256" key="6">
    <source>
        <dbReference type="ARBA" id="ARBA00023242"/>
    </source>
</evidence>
<gene>
    <name evidence="8" type="ORF">A3770_10p60370</name>
</gene>
<evidence type="ECO:0000313" key="9">
    <source>
        <dbReference type="Proteomes" id="UP000316726"/>
    </source>
</evidence>
<organism evidence="8 9">
    <name type="scientific">Chloropicon primus</name>
    <dbReference type="NCBI Taxonomy" id="1764295"/>
    <lineage>
        <taxon>Eukaryota</taxon>
        <taxon>Viridiplantae</taxon>
        <taxon>Chlorophyta</taxon>
        <taxon>Chloropicophyceae</taxon>
        <taxon>Chloropicales</taxon>
        <taxon>Chloropicaceae</taxon>
        <taxon>Chloropicon</taxon>
    </lineage>
</organism>
<name>A0A5B8MSD0_9CHLO</name>
<dbReference type="AlphaFoldDB" id="A0A5B8MSD0"/>
<sequence length="316" mass="35936">MVSAAEKRKRRRERKQRLEEDVNRVIKNKTPNEQVADLPNEDLFFIDEEPTKTAARRRGRGSAGEGDSVSGSNDKKKAKALYAKPNQKSLDRVVEAKEREDERERKERETQVYDLWGGGGATAAKKVALSARRKKEAGKAALRAGTVIEPAGCSYNPRYDDHQDVVAEVVAEQVQKNLLESANQEWSLAVAEGNSKKSAAEKRLKKPHEVSNQNVVSVKKTLKAIRKEERERGGRIKRKKEEAEEKKKHLPPRLGRKRFEPEENKVATTDDIDGSIRTLRSTPMVANAVFNKLQRKGLIEPRDQAVKRRRRRYVRA</sequence>
<comment type="subcellular location">
    <subcellularLocation>
        <location evidence="1">Nucleus</location>
        <location evidence="1">Nucleolus</location>
    </subcellularLocation>
    <subcellularLocation>
        <location evidence="2">Nucleus</location>
        <location evidence="2">Nucleoplasm</location>
    </subcellularLocation>
</comment>
<dbReference type="PANTHER" id="PTHR14211">
    <property type="entry name" value="GLIOMA SUPPRESSOR CANDIDATE REGION GENE 2"/>
    <property type="match status" value="1"/>
</dbReference>
<feature type="compositionally biased region" description="Basic and acidic residues" evidence="7">
    <location>
        <begin position="89"/>
        <end position="111"/>
    </location>
</feature>
<evidence type="ECO:0000313" key="8">
    <source>
        <dbReference type="EMBL" id="QDZ23519.1"/>
    </source>
</evidence>
<proteinExistence type="inferred from homology"/>
<comment type="similarity">
    <text evidence="3">Belongs to the NOP53 family.</text>
</comment>
<keyword evidence="5" id="KW-0690">Ribosome biogenesis</keyword>
<dbReference type="GO" id="GO:0005730">
    <property type="term" value="C:nucleolus"/>
    <property type="evidence" value="ECO:0007669"/>
    <property type="project" value="UniProtKB-SubCell"/>
</dbReference>
<keyword evidence="9" id="KW-1185">Reference proteome</keyword>
<accession>A0A5B8MSD0</accession>
<dbReference type="InterPro" id="IPR011687">
    <property type="entry name" value="Nop53/GLTSCR2"/>
</dbReference>
<evidence type="ECO:0000256" key="1">
    <source>
        <dbReference type="ARBA" id="ARBA00004604"/>
    </source>
</evidence>
<dbReference type="GO" id="GO:0005654">
    <property type="term" value="C:nucleoplasm"/>
    <property type="evidence" value="ECO:0007669"/>
    <property type="project" value="UniProtKB-SubCell"/>
</dbReference>
<dbReference type="Pfam" id="PF07767">
    <property type="entry name" value="Nop53"/>
    <property type="match status" value="1"/>
</dbReference>
<dbReference type="STRING" id="1764295.A0A5B8MSD0"/>
<dbReference type="Proteomes" id="UP000316726">
    <property type="component" value="Chromosome 10"/>
</dbReference>
<evidence type="ECO:0000256" key="7">
    <source>
        <dbReference type="SAM" id="MobiDB-lite"/>
    </source>
</evidence>
<feature type="region of interest" description="Disordered" evidence="7">
    <location>
        <begin position="1"/>
        <end position="113"/>
    </location>
</feature>
<evidence type="ECO:0000256" key="5">
    <source>
        <dbReference type="ARBA" id="ARBA00022517"/>
    </source>
</evidence>
<dbReference type="PIRSF" id="PIRSF017302">
    <property type="entry name" value="Gltscr2"/>
    <property type="match status" value="1"/>
</dbReference>
<dbReference type="GO" id="GO:0008097">
    <property type="term" value="F:5S rRNA binding"/>
    <property type="evidence" value="ECO:0007669"/>
    <property type="project" value="TreeGrafter"/>
</dbReference>
<protein>
    <recommendedName>
        <fullName evidence="4">Ribosome biogenesis protein NOP53</fullName>
    </recommendedName>
</protein>